<feature type="domain" description="Pvc16 N-terminal" evidence="1">
    <location>
        <begin position="7"/>
        <end position="180"/>
    </location>
</feature>
<keyword evidence="3" id="KW-1185">Reference proteome</keyword>
<accession>A0A1D8P823</accession>
<evidence type="ECO:0000313" key="2">
    <source>
        <dbReference type="EMBL" id="AOW20715.1"/>
    </source>
</evidence>
<dbReference type="KEGG" id="lul:LPB138_08510"/>
<dbReference type="RefSeq" id="WP_070236888.1">
    <property type="nucleotide sequence ID" value="NZ_CP017478.1"/>
</dbReference>
<sequence length="187" mass="21121">MIHAALTHIRDILNQSFKNQFSISENKVVLSNIIKSDGSVDPNIESKIVFFLVSIEEESTLKNSLSRSVSKNSGSFAYKSPSLHLNMHLLFCANFDGAVYPEGLKYLSFLIRFFQSNRKISIRNSDSNLKELSLEISKLEFSQLSHLWSALGSKLMPSVLYKVRTIVFDDETIEKITPSIKGIDNQT</sequence>
<dbReference type="STRING" id="1850246.LPB138_08510"/>
<gene>
    <name evidence="2" type="ORF">LPB138_08510</name>
</gene>
<protein>
    <recommendedName>
        <fullName evidence="1">Pvc16 N-terminal domain-containing protein</fullName>
    </recommendedName>
</protein>
<organism evidence="2 3">
    <name type="scientific">Urechidicola croceus</name>
    <dbReference type="NCBI Taxonomy" id="1850246"/>
    <lineage>
        <taxon>Bacteria</taxon>
        <taxon>Pseudomonadati</taxon>
        <taxon>Bacteroidota</taxon>
        <taxon>Flavobacteriia</taxon>
        <taxon>Flavobacteriales</taxon>
        <taxon>Flavobacteriaceae</taxon>
        <taxon>Urechidicola</taxon>
    </lineage>
</organism>
<reference evidence="2 3" key="1">
    <citation type="submission" date="2016-10" db="EMBL/GenBank/DDBJ databases">
        <title>Lutibacter sp. LPB0138, isolated from marine gastropod.</title>
        <authorList>
            <person name="Kim E."/>
            <person name="Yi H."/>
        </authorList>
    </citation>
    <scope>NUCLEOTIDE SEQUENCE [LARGE SCALE GENOMIC DNA]</scope>
    <source>
        <strain evidence="2 3">LPB0138</strain>
    </source>
</reference>
<dbReference type="InterPro" id="IPR025351">
    <property type="entry name" value="Pvc16_N"/>
</dbReference>
<evidence type="ECO:0000259" key="1">
    <source>
        <dbReference type="Pfam" id="PF14065"/>
    </source>
</evidence>
<dbReference type="AlphaFoldDB" id="A0A1D8P823"/>
<dbReference type="EMBL" id="CP017478">
    <property type="protein sequence ID" value="AOW20715.1"/>
    <property type="molecule type" value="Genomic_DNA"/>
</dbReference>
<dbReference type="OrthoDB" id="7560784at2"/>
<proteinExistence type="predicted"/>
<dbReference type="Proteomes" id="UP000176050">
    <property type="component" value="Chromosome"/>
</dbReference>
<dbReference type="Pfam" id="PF14065">
    <property type="entry name" value="Pvc16_N"/>
    <property type="match status" value="1"/>
</dbReference>
<name>A0A1D8P823_9FLAO</name>
<evidence type="ECO:0000313" key="3">
    <source>
        <dbReference type="Proteomes" id="UP000176050"/>
    </source>
</evidence>